<evidence type="ECO:0008006" key="3">
    <source>
        <dbReference type="Google" id="ProtNLM"/>
    </source>
</evidence>
<name>A0A4Z0P0F7_9BACT</name>
<gene>
    <name evidence="1" type="ORF">EU556_24335</name>
</gene>
<sequence length="198" mass="22787">MVLHSGAAPAQSTSTKLVPEEIRRYTIEVAGVRVGTMTATRQPLSSTDVRFTLVSDVQVNFLVYHLKVYYKVINQVRNGQLLLSTVEAHTNQGDFSSRTEWKGGHYDIVANQYKHQYRGTETQPITYTVTDMFFGEPRGQQRAFAEYFGDYFQVQPVRSARYHARRDGREDEYQYANGQLVTIIKKNPLKNFIIRQLP</sequence>
<dbReference type="InterPro" id="IPR045767">
    <property type="entry name" value="DUF6134"/>
</dbReference>
<evidence type="ECO:0000313" key="2">
    <source>
        <dbReference type="Proteomes" id="UP000298337"/>
    </source>
</evidence>
<dbReference type="Proteomes" id="UP000298337">
    <property type="component" value="Unassembled WGS sequence"/>
</dbReference>
<dbReference type="AlphaFoldDB" id="A0A4Z0P0F7"/>
<reference evidence="1 2" key="1">
    <citation type="submission" date="2019-04" db="EMBL/GenBank/DDBJ databases">
        <authorList>
            <person name="Feng G."/>
            <person name="Zhang J."/>
            <person name="Zhu H."/>
        </authorList>
    </citation>
    <scope>NUCLEOTIDE SEQUENCE [LARGE SCALE GENOMIC DNA]</scope>
    <source>
        <strain evidence="1 2">92R-1</strain>
    </source>
</reference>
<dbReference type="OrthoDB" id="949196at2"/>
<accession>A0A4Z0P0F7</accession>
<protein>
    <recommendedName>
        <fullName evidence="3">DUF3108 domain-containing protein</fullName>
    </recommendedName>
</protein>
<organism evidence="1 2">
    <name type="scientific">Hymenobacter fodinae</name>
    <dbReference type="NCBI Taxonomy" id="2510796"/>
    <lineage>
        <taxon>Bacteria</taxon>
        <taxon>Pseudomonadati</taxon>
        <taxon>Bacteroidota</taxon>
        <taxon>Cytophagia</taxon>
        <taxon>Cytophagales</taxon>
        <taxon>Hymenobacteraceae</taxon>
        <taxon>Hymenobacter</taxon>
    </lineage>
</organism>
<dbReference type="EMBL" id="SRLA01000007">
    <property type="protein sequence ID" value="TGE03876.1"/>
    <property type="molecule type" value="Genomic_DNA"/>
</dbReference>
<dbReference type="Pfam" id="PF19630">
    <property type="entry name" value="DUF6134"/>
    <property type="match status" value="1"/>
</dbReference>
<proteinExistence type="predicted"/>
<comment type="caution">
    <text evidence="1">The sequence shown here is derived from an EMBL/GenBank/DDBJ whole genome shotgun (WGS) entry which is preliminary data.</text>
</comment>
<evidence type="ECO:0000313" key="1">
    <source>
        <dbReference type="EMBL" id="TGE03876.1"/>
    </source>
</evidence>
<keyword evidence="2" id="KW-1185">Reference proteome</keyword>